<evidence type="ECO:0000256" key="3">
    <source>
        <dbReference type="ARBA" id="ARBA00022691"/>
    </source>
</evidence>
<dbReference type="EMBL" id="WTPX01000155">
    <property type="protein sequence ID" value="NNJ27453.1"/>
    <property type="molecule type" value="Genomic_DNA"/>
</dbReference>
<dbReference type="CDD" id="cd00315">
    <property type="entry name" value="Cyt_C5_DNA_methylase"/>
    <property type="match status" value="1"/>
</dbReference>
<dbReference type="InterPro" id="IPR029063">
    <property type="entry name" value="SAM-dependent_MTases_sf"/>
</dbReference>
<dbReference type="PROSITE" id="PS00094">
    <property type="entry name" value="C5_MTASE_1"/>
    <property type="match status" value="1"/>
</dbReference>
<keyword evidence="3 6" id="KW-0949">S-adenosyl-L-methionine</keyword>
<keyword evidence="4" id="KW-0680">Restriction system</keyword>
<dbReference type="InterPro" id="IPR031303">
    <property type="entry name" value="C5_meth_CS"/>
</dbReference>
<dbReference type="SUPFAM" id="SSF53335">
    <property type="entry name" value="S-adenosyl-L-methionine-dependent methyltransferases"/>
    <property type="match status" value="1"/>
</dbReference>
<dbReference type="PRINTS" id="PR00105">
    <property type="entry name" value="C5METTRFRASE"/>
</dbReference>
<dbReference type="InterPro" id="IPR001525">
    <property type="entry name" value="C5_MeTfrase"/>
</dbReference>
<keyword evidence="2 6" id="KW-0808">Transferase</keyword>
<evidence type="ECO:0000256" key="4">
    <source>
        <dbReference type="ARBA" id="ARBA00022747"/>
    </source>
</evidence>
<evidence type="ECO:0000313" key="9">
    <source>
        <dbReference type="EMBL" id="NNJ27453.1"/>
    </source>
</evidence>
<sequence length="425" mass="45698">MSPRFATIALSAAEAADGVLPLGPLRAGASQGGGWLAGSGTIRVELPSRQSEVEGEGGEKTAERTLEATLSGAGPLFGESAQSPALAAWYADAGLSDGGAVLLRRTGHASARLSPTAARFRFIDLFAGIGGFRLGFEAAGGECVFSSEIDADACDTYEANFGDRPHGDITQISAADVPEHDLILGGFPCQAFSIIGKRRGFEDTRGTLFFDVARLIKHHRPAAAVLENVKQFRTHDGGRTCATVVRTLEELGYTVHVTVLNALNYGVAQRRERTFIIALRSDLDGANEFQWPAPYPERADLAEILEPDDAVAPKLWGTEYIRAKRLARLAEQGKEPLRPSIWHENKGGHIGQHPYSCALRANASHSYLLVNGERRPTGRELLRLQGFPDEYRIAVSHRALRKQCGNSVAVPVIAELAAAVTRVAL</sequence>
<keyword evidence="1 6" id="KW-0489">Methyltransferase</keyword>
<evidence type="ECO:0000256" key="7">
    <source>
        <dbReference type="RuleBase" id="RU000416"/>
    </source>
</evidence>
<comment type="similarity">
    <text evidence="6 7">Belongs to the class I-like SAM-binding methyltransferase superfamily. C5-methyltransferase family.</text>
</comment>
<dbReference type="Gene3D" id="3.90.120.10">
    <property type="entry name" value="DNA Methylase, subunit A, domain 2"/>
    <property type="match status" value="1"/>
</dbReference>
<dbReference type="NCBIfam" id="TIGR00675">
    <property type="entry name" value="dcm"/>
    <property type="match status" value="1"/>
</dbReference>
<dbReference type="InterPro" id="IPR050750">
    <property type="entry name" value="C5-MTase"/>
</dbReference>
<dbReference type="Pfam" id="PF00145">
    <property type="entry name" value="DNA_methylase"/>
    <property type="match status" value="1"/>
</dbReference>
<evidence type="ECO:0000256" key="2">
    <source>
        <dbReference type="ARBA" id="ARBA00022679"/>
    </source>
</evidence>
<name>A0ABX1VHW9_9PLAN</name>
<accession>A0ABX1VHW9</accession>
<dbReference type="InterPro" id="IPR018117">
    <property type="entry name" value="C5_DNA_meth_AS"/>
</dbReference>
<dbReference type="EC" id="2.1.1.37" evidence="8"/>
<keyword evidence="10" id="KW-1185">Reference proteome</keyword>
<dbReference type="Gene3D" id="3.40.50.150">
    <property type="entry name" value="Vaccinia Virus protein VP39"/>
    <property type="match status" value="1"/>
</dbReference>
<evidence type="ECO:0000256" key="8">
    <source>
        <dbReference type="RuleBase" id="RU000417"/>
    </source>
</evidence>
<evidence type="ECO:0000256" key="1">
    <source>
        <dbReference type="ARBA" id="ARBA00022603"/>
    </source>
</evidence>
<dbReference type="PROSITE" id="PS51679">
    <property type="entry name" value="SAM_MT_C5"/>
    <property type="match status" value="1"/>
</dbReference>
<feature type="active site" evidence="6">
    <location>
        <position position="189"/>
    </location>
</feature>
<evidence type="ECO:0000256" key="6">
    <source>
        <dbReference type="PROSITE-ProRule" id="PRU01016"/>
    </source>
</evidence>
<evidence type="ECO:0000313" key="10">
    <source>
        <dbReference type="Proteomes" id="UP000609651"/>
    </source>
</evidence>
<comment type="catalytic activity">
    <reaction evidence="5 8">
        <text>a 2'-deoxycytidine in DNA + S-adenosyl-L-methionine = a 5-methyl-2'-deoxycytidine in DNA + S-adenosyl-L-homocysteine + H(+)</text>
        <dbReference type="Rhea" id="RHEA:13681"/>
        <dbReference type="Rhea" id="RHEA-COMP:11369"/>
        <dbReference type="Rhea" id="RHEA-COMP:11370"/>
        <dbReference type="ChEBI" id="CHEBI:15378"/>
        <dbReference type="ChEBI" id="CHEBI:57856"/>
        <dbReference type="ChEBI" id="CHEBI:59789"/>
        <dbReference type="ChEBI" id="CHEBI:85452"/>
        <dbReference type="ChEBI" id="CHEBI:85454"/>
        <dbReference type="EC" id="2.1.1.37"/>
    </reaction>
</comment>
<reference evidence="9 10" key="1">
    <citation type="journal article" date="2020" name="Syst. Appl. Microbiol.">
        <title>Alienimonas chondri sp. nov., a novel planctomycete isolated from the biofilm of the red alga Chondrus crispus.</title>
        <authorList>
            <person name="Vitorino I."/>
            <person name="Albuquerque L."/>
            <person name="Wiegand S."/>
            <person name="Kallscheuer N."/>
            <person name="da Costa M.S."/>
            <person name="Lobo-da-Cunha A."/>
            <person name="Jogler C."/>
            <person name="Lage O.M."/>
        </authorList>
    </citation>
    <scope>NUCLEOTIDE SEQUENCE [LARGE SCALE GENOMIC DNA]</scope>
    <source>
        <strain evidence="9 10">LzC2</strain>
    </source>
</reference>
<proteinExistence type="inferred from homology"/>
<gene>
    <name evidence="9" type="ORF">LzC2_35580</name>
</gene>
<protein>
    <recommendedName>
        <fullName evidence="8">Cytosine-specific methyltransferase</fullName>
        <ecNumber evidence="8">2.1.1.37</ecNumber>
    </recommendedName>
</protein>
<dbReference type="PANTHER" id="PTHR46098:SF1">
    <property type="entry name" value="TRNA (CYTOSINE(38)-C(5))-METHYLTRANSFERASE"/>
    <property type="match status" value="1"/>
</dbReference>
<dbReference type="RefSeq" id="WP_171189363.1">
    <property type="nucleotide sequence ID" value="NZ_WTPX01000155.1"/>
</dbReference>
<organism evidence="9 10">
    <name type="scientific">Alienimonas chondri</name>
    <dbReference type="NCBI Taxonomy" id="2681879"/>
    <lineage>
        <taxon>Bacteria</taxon>
        <taxon>Pseudomonadati</taxon>
        <taxon>Planctomycetota</taxon>
        <taxon>Planctomycetia</taxon>
        <taxon>Planctomycetales</taxon>
        <taxon>Planctomycetaceae</taxon>
        <taxon>Alienimonas</taxon>
    </lineage>
</organism>
<dbReference type="PANTHER" id="PTHR46098">
    <property type="entry name" value="TRNA (CYTOSINE(38)-C(5))-METHYLTRANSFERASE"/>
    <property type="match status" value="1"/>
</dbReference>
<dbReference type="PROSITE" id="PS00095">
    <property type="entry name" value="C5_MTASE_2"/>
    <property type="match status" value="1"/>
</dbReference>
<dbReference type="Proteomes" id="UP000609651">
    <property type="component" value="Unassembled WGS sequence"/>
</dbReference>
<comment type="caution">
    <text evidence="9">The sequence shown here is derived from an EMBL/GenBank/DDBJ whole genome shotgun (WGS) entry which is preliminary data.</text>
</comment>
<evidence type="ECO:0000256" key="5">
    <source>
        <dbReference type="ARBA" id="ARBA00047422"/>
    </source>
</evidence>